<dbReference type="EMBL" id="BLXT01004644">
    <property type="protein sequence ID" value="GFO16058.1"/>
    <property type="molecule type" value="Genomic_DNA"/>
</dbReference>
<accession>A0AAV4B8Y5</accession>
<name>A0AAV4B8Y5_9GAST</name>
<evidence type="ECO:0000313" key="2">
    <source>
        <dbReference type="Proteomes" id="UP000735302"/>
    </source>
</evidence>
<comment type="caution">
    <text evidence="1">The sequence shown here is derived from an EMBL/GenBank/DDBJ whole genome shotgun (WGS) entry which is preliminary data.</text>
</comment>
<dbReference type="Proteomes" id="UP000735302">
    <property type="component" value="Unassembled WGS sequence"/>
</dbReference>
<keyword evidence="2" id="KW-1185">Reference proteome</keyword>
<protein>
    <submittedName>
        <fullName evidence="1">Uncharacterized protein</fullName>
    </submittedName>
</protein>
<reference evidence="1 2" key="1">
    <citation type="journal article" date="2021" name="Elife">
        <title>Chloroplast acquisition without the gene transfer in kleptoplastic sea slugs, Plakobranchus ocellatus.</title>
        <authorList>
            <person name="Maeda T."/>
            <person name="Takahashi S."/>
            <person name="Yoshida T."/>
            <person name="Shimamura S."/>
            <person name="Takaki Y."/>
            <person name="Nagai Y."/>
            <person name="Toyoda A."/>
            <person name="Suzuki Y."/>
            <person name="Arimoto A."/>
            <person name="Ishii H."/>
            <person name="Satoh N."/>
            <person name="Nishiyama T."/>
            <person name="Hasebe M."/>
            <person name="Maruyama T."/>
            <person name="Minagawa J."/>
            <person name="Obokata J."/>
            <person name="Shigenobu S."/>
        </authorList>
    </citation>
    <scope>NUCLEOTIDE SEQUENCE [LARGE SCALE GENOMIC DNA]</scope>
</reference>
<sequence>MKNVLNTHHFQIRLRGADGHFAQGRLQAKLKRKLDERDSDIFNRRESILRLVKWQANPPCDLLGILRRGFEPRYRRPGLTKDLKA</sequence>
<organism evidence="1 2">
    <name type="scientific">Plakobranchus ocellatus</name>
    <dbReference type="NCBI Taxonomy" id="259542"/>
    <lineage>
        <taxon>Eukaryota</taxon>
        <taxon>Metazoa</taxon>
        <taxon>Spiralia</taxon>
        <taxon>Lophotrochozoa</taxon>
        <taxon>Mollusca</taxon>
        <taxon>Gastropoda</taxon>
        <taxon>Heterobranchia</taxon>
        <taxon>Euthyneura</taxon>
        <taxon>Panpulmonata</taxon>
        <taxon>Sacoglossa</taxon>
        <taxon>Placobranchoidea</taxon>
        <taxon>Plakobranchidae</taxon>
        <taxon>Plakobranchus</taxon>
    </lineage>
</organism>
<proteinExistence type="predicted"/>
<dbReference type="AlphaFoldDB" id="A0AAV4B8Y5"/>
<evidence type="ECO:0000313" key="1">
    <source>
        <dbReference type="EMBL" id="GFO16058.1"/>
    </source>
</evidence>
<gene>
    <name evidence="1" type="ORF">PoB_004256300</name>
</gene>